<feature type="repeat" description="WD" evidence="3">
    <location>
        <begin position="443"/>
        <end position="484"/>
    </location>
</feature>
<dbReference type="EMBL" id="ML170292">
    <property type="protein sequence ID" value="TDL15064.1"/>
    <property type="molecule type" value="Genomic_DNA"/>
</dbReference>
<keyword evidence="2" id="KW-0677">Repeat</keyword>
<organism evidence="5 6">
    <name type="scientific">Rickenella mellea</name>
    <dbReference type="NCBI Taxonomy" id="50990"/>
    <lineage>
        <taxon>Eukaryota</taxon>
        <taxon>Fungi</taxon>
        <taxon>Dikarya</taxon>
        <taxon>Basidiomycota</taxon>
        <taxon>Agaricomycotina</taxon>
        <taxon>Agaricomycetes</taxon>
        <taxon>Hymenochaetales</taxon>
        <taxon>Rickenellaceae</taxon>
        <taxon>Rickenella</taxon>
    </lineage>
</organism>
<dbReference type="OrthoDB" id="674604at2759"/>
<dbReference type="Gene3D" id="2.80.10.50">
    <property type="match status" value="1"/>
</dbReference>
<sequence length="540" mass="58954">MSETIIATGTYTIENVDRRNDIFLADDRSGTLVAGSSELDADPPLKARWNITQLRNGRYTMSPAAQRNKYASCPTSFSLGSAIVTSLTAHDWVIKETRVKETFVISHVQHQLYWGLDDDAQGTPVRLRHPPTISGNQWRFHRLSSTTVSSQSLIESRNIDGNVDRQGASIPTRSQAREGVGGQPARATRVVPQSVVKSRAIADGHTASSPNQARDPNDDRPAIRHVLEGHTGSVLSVAYSPDGKQIVSGSDDCTIRVWDVCTRNFALKPIEGHTNLVLSVAFSPDGKRIISGSWDRTVRIWDAQSGTLDLTLNGHTGVVRSVACSPDGKRLVSGSDDKTVRVWDVGTGRLLLGPLGNAFVHSVDFSMDGKWIISGSGSYDSTVRVWDAETGHDIRTFRWECSILLDPAWVSAKFSPDSKQIVIGDASGLVRVWDTHFSNPIMLSGHKNRVHSVGFSPDGGRIVSGGNDHQIIVWDAKFGKPLGRLTGHTDEVQSVAFSPDGKWIVSGSSDRTIRIWEADRLDAMSARLDATPEREGCMIC</sequence>
<feature type="repeat" description="WD" evidence="3">
    <location>
        <begin position="312"/>
        <end position="353"/>
    </location>
</feature>
<dbReference type="Proteomes" id="UP000294933">
    <property type="component" value="Unassembled WGS sequence"/>
</dbReference>
<dbReference type="InterPro" id="IPR020472">
    <property type="entry name" value="WD40_PAC1"/>
</dbReference>
<evidence type="ECO:0000256" key="2">
    <source>
        <dbReference type="ARBA" id="ARBA00022737"/>
    </source>
</evidence>
<feature type="repeat" description="WD" evidence="3">
    <location>
        <begin position="376"/>
        <end position="396"/>
    </location>
</feature>
<dbReference type="CDD" id="cd00200">
    <property type="entry name" value="WD40"/>
    <property type="match status" value="1"/>
</dbReference>
<feature type="repeat" description="WD" evidence="3">
    <location>
        <begin position="270"/>
        <end position="311"/>
    </location>
</feature>
<dbReference type="Pfam" id="PF00400">
    <property type="entry name" value="WD40"/>
    <property type="match status" value="7"/>
</dbReference>
<protein>
    <submittedName>
        <fullName evidence="5">WD40 repeat-like protein</fullName>
    </submittedName>
</protein>
<gene>
    <name evidence="5" type="ORF">BD410DRAFT_796714</name>
</gene>
<dbReference type="PANTHER" id="PTHR19848">
    <property type="entry name" value="WD40 REPEAT PROTEIN"/>
    <property type="match status" value="1"/>
</dbReference>
<dbReference type="InterPro" id="IPR001680">
    <property type="entry name" value="WD40_rpt"/>
</dbReference>
<dbReference type="PROSITE" id="PS50294">
    <property type="entry name" value="WD_REPEATS_REGION"/>
    <property type="match status" value="5"/>
</dbReference>
<dbReference type="Gene3D" id="2.130.10.10">
    <property type="entry name" value="YVTN repeat-like/Quinoprotein amine dehydrogenase"/>
    <property type="match status" value="4"/>
</dbReference>
<feature type="repeat" description="WD" evidence="3">
    <location>
        <begin position="227"/>
        <end position="260"/>
    </location>
</feature>
<evidence type="ECO:0000313" key="5">
    <source>
        <dbReference type="EMBL" id="TDL15064.1"/>
    </source>
</evidence>
<evidence type="ECO:0000256" key="4">
    <source>
        <dbReference type="SAM" id="MobiDB-lite"/>
    </source>
</evidence>
<dbReference type="SUPFAM" id="SSF50978">
    <property type="entry name" value="WD40 repeat-like"/>
    <property type="match status" value="1"/>
</dbReference>
<feature type="repeat" description="WD" evidence="3">
    <location>
        <begin position="485"/>
        <end position="526"/>
    </location>
</feature>
<keyword evidence="1 3" id="KW-0853">WD repeat</keyword>
<proteinExistence type="predicted"/>
<evidence type="ECO:0000256" key="1">
    <source>
        <dbReference type="ARBA" id="ARBA00022574"/>
    </source>
</evidence>
<dbReference type="InterPro" id="IPR019775">
    <property type="entry name" value="WD40_repeat_CS"/>
</dbReference>
<dbReference type="VEuPathDB" id="FungiDB:BD410DRAFT_796714"/>
<feature type="region of interest" description="Disordered" evidence="4">
    <location>
        <begin position="159"/>
        <end position="220"/>
    </location>
</feature>
<evidence type="ECO:0000313" key="6">
    <source>
        <dbReference type="Proteomes" id="UP000294933"/>
    </source>
</evidence>
<dbReference type="PRINTS" id="PR00320">
    <property type="entry name" value="GPROTEINBRPT"/>
</dbReference>
<dbReference type="InterPro" id="IPR036322">
    <property type="entry name" value="WD40_repeat_dom_sf"/>
</dbReference>
<dbReference type="PROSITE" id="PS00678">
    <property type="entry name" value="WD_REPEATS_1"/>
    <property type="match status" value="3"/>
</dbReference>
<accession>A0A4Y7PHW7</accession>
<keyword evidence="6" id="KW-1185">Reference proteome</keyword>
<dbReference type="STRING" id="50990.A0A4Y7PHW7"/>
<dbReference type="InterPro" id="IPR015943">
    <property type="entry name" value="WD40/YVTN_repeat-like_dom_sf"/>
</dbReference>
<dbReference type="SMART" id="SM00320">
    <property type="entry name" value="WD40"/>
    <property type="match status" value="7"/>
</dbReference>
<dbReference type="PROSITE" id="PS50082">
    <property type="entry name" value="WD_REPEATS_2"/>
    <property type="match status" value="6"/>
</dbReference>
<reference evidence="5 6" key="1">
    <citation type="submission" date="2018-06" db="EMBL/GenBank/DDBJ databases">
        <title>A transcriptomic atlas of mushroom development highlights an independent origin of complex multicellularity.</title>
        <authorList>
            <consortium name="DOE Joint Genome Institute"/>
            <person name="Krizsan K."/>
            <person name="Almasi E."/>
            <person name="Merenyi Z."/>
            <person name="Sahu N."/>
            <person name="Viragh M."/>
            <person name="Koszo T."/>
            <person name="Mondo S."/>
            <person name="Kiss B."/>
            <person name="Balint B."/>
            <person name="Kues U."/>
            <person name="Barry K."/>
            <person name="Hegedus J.C."/>
            <person name="Henrissat B."/>
            <person name="Johnson J."/>
            <person name="Lipzen A."/>
            <person name="Ohm R."/>
            <person name="Nagy I."/>
            <person name="Pangilinan J."/>
            <person name="Yan J."/>
            <person name="Xiong Y."/>
            <person name="Grigoriev I.V."/>
            <person name="Hibbett D.S."/>
            <person name="Nagy L.G."/>
        </authorList>
    </citation>
    <scope>NUCLEOTIDE SEQUENCE [LARGE SCALE GENOMIC DNA]</scope>
    <source>
        <strain evidence="5 6">SZMC22713</strain>
    </source>
</reference>
<dbReference type="AlphaFoldDB" id="A0A4Y7PHW7"/>
<dbReference type="PANTHER" id="PTHR19848:SF8">
    <property type="entry name" value="F-BOX AND WD REPEAT DOMAIN CONTAINING 7"/>
    <property type="match status" value="1"/>
</dbReference>
<name>A0A4Y7PHW7_9AGAM</name>
<evidence type="ECO:0000256" key="3">
    <source>
        <dbReference type="PROSITE-ProRule" id="PRU00221"/>
    </source>
</evidence>